<feature type="repeat" description="ANK" evidence="3">
    <location>
        <begin position="206"/>
        <end position="238"/>
    </location>
</feature>
<keyword evidence="6" id="KW-1185">Reference proteome</keyword>
<evidence type="ECO:0000313" key="5">
    <source>
        <dbReference type="EMBL" id="CAG9771849.1"/>
    </source>
</evidence>
<sequence>MDGPNERLMKSIFDRDLKVITLNNDIHINKICRNGMTLIGAAAQTGNLPLLKLLIDFQNSKSAPLNSIENRNKPQYLQLDASSPKRCKNIGYFVVTREEENEFGDGPTPEGMEGLEWDMEVNDANNCNKTEPEPVEDSTIDLYRWYAKVLNRTAVILESPERDFSRLDQHGQSILHYAVNSGSVELTEYLIDNFGRELSVNQNDTNGYNCLHKAVTRGDINMVQFLIRKGVNVNMFAGRHRLTPLHIAAKMGHHPIIQLLIESGCNVNSIDSEDRTALNWAVKQGDEEAVKILCEAGSLVNNEEPCGILPLDLAVYNGNASIVKLLIRHGARIIPSHHWLHEAITQNNIDVVMALIEAGAMINSRDAIGFTPVMTACTRKNALILKYLIFKGADVNIQSPIDGKTALHVCSQDVRSERDVNRLIDILVSSGANMNASSYQGTVLLHAIVLGNNYAAMALIRHGADVNIRDERNCWDILSVAQRYGTLELCKATVYAGFDLKDMSRDPKKLRKGPNDETYDFIVNVKSNALNLREICRVVIRNQIGSDRLLSKIKTLPLPTMLHKYLALEILE</sequence>
<reference evidence="5" key="1">
    <citation type="submission" date="2022-01" db="EMBL/GenBank/DDBJ databases">
        <authorList>
            <person name="King R."/>
        </authorList>
    </citation>
    <scope>NUCLEOTIDE SEQUENCE</scope>
</reference>
<dbReference type="Gene3D" id="1.10.750.20">
    <property type="entry name" value="SOCS box"/>
    <property type="match status" value="1"/>
</dbReference>
<dbReference type="SMART" id="SM00969">
    <property type="entry name" value="SOCS_box"/>
    <property type="match status" value="1"/>
</dbReference>
<feature type="repeat" description="ANK" evidence="3">
    <location>
        <begin position="306"/>
        <end position="338"/>
    </location>
</feature>
<feature type="repeat" description="ANK" evidence="3">
    <location>
        <begin position="240"/>
        <end position="272"/>
    </location>
</feature>
<dbReference type="PROSITE" id="PS50225">
    <property type="entry name" value="SOCS"/>
    <property type="match status" value="1"/>
</dbReference>
<dbReference type="InterPro" id="IPR036770">
    <property type="entry name" value="Ankyrin_rpt-contain_sf"/>
</dbReference>
<dbReference type="InterPro" id="IPR036036">
    <property type="entry name" value="SOCS_box-like_dom_sf"/>
</dbReference>
<feature type="repeat" description="ANK" evidence="3">
    <location>
        <begin position="368"/>
        <end position="400"/>
    </location>
</feature>
<dbReference type="FunFam" id="1.10.750.20:FF:000001">
    <property type="entry name" value="Ankyrin repeat and SOCS box containing 1"/>
    <property type="match status" value="1"/>
</dbReference>
<feature type="repeat" description="ANK" evidence="3">
    <location>
        <begin position="170"/>
        <end position="193"/>
    </location>
</feature>
<feature type="domain" description="SOCS box" evidence="4">
    <location>
        <begin position="526"/>
        <end position="572"/>
    </location>
</feature>
<dbReference type="Gene3D" id="1.25.40.20">
    <property type="entry name" value="Ankyrin repeat-containing domain"/>
    <property type="match status" value="5"/>
</dbReference>
<feature type="repeat" description="ANK" evidence="3">
    <location>
        <begin position="439"/>
        <end position="471"/>
    </location>
</feature>
<dbReference type="PROSITE" id="PS50297">
    <property type="entry name" value="ANK_REP_REGION"/>
    <property type="match status" value="7"/>
</dbReference>
<dbReference type="PANTHER" id="PTHR24198:SF165">
    <property type="entry name" value="ANKYRIN REPEAT-CONTAINING PROTEIN-RELATED"/>
    <property type="match status" value="1"/>
</dbReference>
<evidence type="ECO:0000256" key="3">
    <source>
        <dbReference type="PROSITE-ProRule" id="PRU00023"/>
    </source>
</evidence>
<dbReference type="PRINTS" id="PR01415">
    <property type="entry name" value="ANKYRIN"/>
</dbReference>
<dbReference type="OrthoDB" id="194358at2759"/>
<keyword evidence="1" id="KW-0677">Repeat</keyword>
<evidence type="ECO:0000313" key="6">
    <source>
        <dbReference type="Proteomes" id="UP001152799"/>
    </source>
</evidence>
<evidence type="ECO:0000256" key="2">
    <source>
        <dbReference type="ARBA" id="ARBA00023043"/>
    </source>
</evidence>
<dbReference type="PANTHER" id="PTHR24198">
    <property type="entry name" value="ANKYRIN REPEAT AND PROTEIN KINASE DOMAIN-CONTAINING PROTEIN"/>
    <property type="match status" value="1"/>
</dbReference>
<dbReference type="SUPFAM" id="SSF48403">
    <property type="entry name" value="Ankyrin repeat"/>
    <property type="match status" value="1"/>
</dbReference>
<organism evidence="5 6">
    <name type="scientific">Ceutorhynchus assimilis</name>
    <name type="common">cabbage seed weevil</name>
    <dbReference type="NCBI Taxonomy" id="467358"/>
    <lineage>
        <taxon>Eukaryota</taxon>
        <taxon>Metazoa</taxon>
        <taxon>Ecdysozoa</taxon>
        <taxon>Arthropoda</taxon>
        <taxon>Hexapoda</taxon>
        <taxon>Insecta</taxon>
        <taxon>Pterygota</taxon>
        <taxon>Neoptera</taxon>
        <taxon>Endopterygota</taxon>
        <taxon>Coleoptera</taxon>
        <taxon>Polyphaga</taxon>
        <taxon>Cucujiformia</taxon>
        <taxon>Curculionidae</taxon>
        <taxon>Ceutorhynchinae</taxon>
        <taxon>Ceutorhynchus</taxon>
    </lineage>
</organism>
<dbReference type="Proteomes" id="UP001152799">
    <property type="component" value="Chromosome 7"/>
</dbReference>
<dbReference type="SMART" id="SM00248">
    <property type="entry name" value="ANK"/>
    <property type="match status" value="10"/>
</dbReference>
<dbReference type="Pfam" id="PF12796">
    <property type="entry name" value="Ank_2"/>
    <property type="match status" value="4"/>
</dbReference>
<feature type="repeat" description="ANK" evidence="3">
    <location>
        <begin position="402"/>
        <end position="439"/>
    </location>
</feature>
<dbReference type="InterPro" id="IPR001496">
    <property type="entry name" value="SOCS_box"/>
</dbReference>
<evidence type="ECO:0000256" key="1">
    <source>
        <dbReference type="ARBA" id="ARBA00022737"/>
    </source>
</evidence>
<dbReference type="SUPFAM" id="SSF158235">
    <property type="entry name" value="SOCS box-like"/>
    <property type="match status" value="1"/>
</dbReference>
<protein>
    <recommendedName>
        <fullName evidence="4">SOCS box domain-containing protein</fullName>
    </recommendedName>
</protein>
<dbReference type="GO" id="GO:0035556">
    <property type="term" value="P:intracellular signal transduction"/>
    <property type="evidence" value="ECO:0007669"/>
    <property type="project" value="InterPro"/>
</dbReference>
<feature type="repeat" description="ANK" evidence="3">
    <location>
        <begin position="273"/>
        <end position="305"/>
    </location>
</feature>
<evidence type="ECO:0000259" key="4">
    <source>
        <dbReference type="PROSITE" id="PS50225"/>
    </source>
</evidence>
<accession>A0A9N9QMK9</accession>
<dbReference type="InterPro" id="IPR002110">
    <property type="entry name" value="Ankyrin_rpt"/>
</dbReference>
<gene>
    <name evidence="5" type="ORF">CEUTPL_LOCUS12274</name>
</gene>
<dbReference type="PROSITE" id="PS50088">
    <property type="entry name" value="ANK_REPEAT"/>
    <property type="match status" value="9"/>
</dbReference>
<dbReference type="CDD" id="cd03716">
    <property type="entry name" value="SOCS_ASB_like"/>
    <property type="match status" value="1"/>
</dbReference>
<dbReference type="AlphaFoldDB" id="A0A9N9QMK9"/>
<name>A0A9N9QMK9_9CUCU</name>
<keyword evidence="2 3" id="KW-0040">ANK repeat</keyword>
<dbReference type="EMBL" id="OU892283">
    <property type="protein sequence ID" value="CAG9771849.1"/>
    <property type="molecule type" value="Genomic_DNA"/>
</dbReference>
<feature type="repeat" description="ANK" evidence="3">
    <location>
        <begin position="340"/>
        <end position="367"/>
    </location>
</feature>
<dbReference type="Pfam" id="PF07525">
    <property type="entry name" value="SOCS_box"/>
    <property type="match status" value="1"/>
</dbReference>
<proteinExistence type="predicted"/>